<keyword evidence="2" id="KW-0328">Glycosyltransferase</keyword>
<dbReference type="EC" id="2.4.-.-" evidence="2"/>
<feature type="domain" description="Glycosyltransferase 2-like" evidence="1">
    <location>
        <begin position="10"/>
        <end position="134"/>
    </location>
</feature>
<dbReference type="InterPro" id="IPR029044">
    <property type="entry name" value="Nucleotide-diphossugar_trans"/>
</dbReference>
<dbReference type="CDD" id="cd06433">
    <property type="entry name" value="GT_2_WfgS_like"/>
    <property type="match status" value="1"/>
</dbReference>
<dbReference type="PANTHER" id="PTHR22916">
    <property type="entry name" value="GLYCOSYLTRANSFERASE"/>
    <property type="match status" value="1"/>
</dbReference>
<proteinExistence type="predicted"/>
<gene>
    <name evidence="2" type="ORF">ACFSSE_07405</name>
</gene>
<keyword evidence="2" id="KW-0808">Transferase</keyword>
<reference evidence="3" key="1">
    <citation type="journal article" date="2019" name="Int. J. Syst. Evol. Microbiol.">
        <title>The Global Catalogue of Microorganisms (GCM) 10K type strain sequencing project: providing services to taxonomists for standard genome sequencing and annotation.</title>
        <authorList>
            <consortium name="The Broad Institute Genomics Platform"/>
            <consortium name="The Broad Institute Genome Sequencing Center for Infectious Disease"/>
            <person name="Wu L."/>
            <person name="Ma J."/>
        </authorList>
    </citation>
    <scope>NUCLEOTIDE SEQUENCE [LARGE SCALE GENOMIC DNA]</scope>
    <source>
        <strain evidence="3">KCTC 42456</strain>
    </source>
</reference>
<dbReference type="RefSeq" id="WP_379047566.1">
    <property type="nucleotide sequence ID" value="NZ_JBHSKW010000067.1"/>
</dbReference>
<dbReference type="SUPFAM" id="SSF53448">
    <property type="entry name" value="Nucleotide-diphospho-sugar transferases"/>
    <property type="match status" value="1"/>
</dbReference>
<evidence type="ECO:0000259" key="1">
    <source>
        <dbReference type="Pfam" id="PF00535"/>
    </source>
</evidence>
<protein>
    <submittedName>
        <fullName evidence="2">Glycosyltransferase family 2 protein</fullName>
        <ecNumber evidence="2">2.4.-.-</ecNumber>
    </submittedName>
</protein>
<dbReference type="EMBL" id="JBHULV010000023">
    <property type="protein sequence ID" value="MFD2731528.1"/>
    <property type="molecule type" value="Genomic_DNA"/>
</dbReference>
<evidence type="ECO:0000313" key="3">
    <source>
        <dbReference type="Proteomes" id="UP001597546"/>
    </source>
</evidence>
<dbReference type="GO" id="GO:0016757">
    <property type="term" value="F:glycosyltransferase activity"/>
    <property type="evidence" value="ECO:0007669"/>
    <property type="project" value="UniProtKB-KW"/>
</dbReference>
<evidence type="ECO:0000313" key="2">
    <source>
        <dbReference type="EMBL" id="MFD2731528.1"/>
    </source>
</evidence>
<sequence length="261" mass="30165">MLKSSKPLISIITVVFNGEHLIEKTIQSVLNQKFNNFEYIVIDGASTDSTKKIIYNYEARINKIISEPDLGIYDAMNKGIKLANGCFIFFLNSGDIIFNETFYEIFLNKENLQYDVIYGDIIRSTVNQLIVSKDISFINYGMPFCHQAVLVKAELCKTYLFNTQYKIAADYNFFLSLFLLKFKFQRINVAFGEIDTSGISNTAYFTTTKEYLNIIRRNYNGIKSVKKIYKYIAHNKKSLLFKFVINLMGIKIYSKLKGIIN</sequence>
<dbReference type="Pfam" id="PF00535">
    <property type="entry name" value="Glycos_transf_2"/>
    <property type="match status" value="1"/>
</dbReference>
<dbReference type="Proteomes" id="UP001597546">
    <property type="component" value="Unassembled WGS sequence"/>
</dbReference>
<dbReference type="PANTHER" id="PTHR22916:SF67">
    <property type="entry name" value="COLANIC ACID BIOSYNTHESIS GLYCOSYL TRANSFERASE WCAE-RELATED"/>
    <property type="match status" value="1"/>
</dbReference>
<keyword evidence="3" id="KW-1185">Reference proteome</keyword>
<comment type="caution">
    <text evidence="2">The sequence shown here is derived from an EMBL/GenBank/DDBJ whole genome shotgun (WGS) entry which is preliminary data.</text>
</comment>
<dbReference type="Gene3D" id="3.90.550.10">
    <property type="entry name" value="Spore Coat Polysaccharide Biosynthesis Protein SpsA, Chain A"/>
    <property type="match status" value="1"/>
</dbReference>
<organism evidence="2 3">
    <name type="scientific">Pedobacter alpinus</name>
    <dbReference type="NCBI Taxonomy" id="1590643"/>
    <lineage>
        <taxon>Bacteria</taxon>
        <taxon>Pseudomonadati</taxon>
        <taxon>Bacteroidota</taxon>
        <taxon>Sphingobacteriia</taxon>
        <taxon>Sphingobacteriales</taxon>
        <taxon>Sphingobacteriaceae</taxon>
        <taxon>Pedobacter</taxon>
    </lineage>
</organism>
<name>A0ABW5TRV9_9SPHI</name>
<dbReference type="InterPro" id="IPR001173">
    <property type="entry name" value="Glyco_trans_2-like"/>
</dbReference>
<accession>A0ABW5TRV9</accession>